<evidence type="ECO:0000256" key="3">
    <source>
        <dbReference type="ARBA" id="ARBA00022840"/>
    </source>
</evidence>
<name>A0ABW1NZ37_9PSEU</name>
<sequence>MTREHILVVHRWRDHHARYADYLDHAAHRVSYVTTALGAESVPPTAADVVVVAATDDLAQLRAAVDRLGRPDRVVALNEGDLDAAAALRDELGCPGQGPDALAPFRDKLTMVTAVAAAGVPVPPTAAAPDTAAVLAFADDEGWPVVVKPRRGTASRGVRVLRGPADLAGADLTADLAAEPHLVQAHVPHEVLHVDGLWTGEALGPWRVSRYVNTCREFTEGVALGSVESDDDAVRAAAGSLAARVGAALGDGPWVFHLEAFAERTPEGVLLTFLEAGARVGGAEIPFLWREVHGVDLMAAAVDIQLGRAPVCADPGLGGIGGWLLVPVPVPAPCVVVESGLDLADGPYAAVVPAEGSVIPRVGGYEHVGARFRFSGPTSAEVEAAVGRTLAALRLRCAPVPEPVPEPGWQHVVEQVLERVPGQEEGMAG</sequence>
<evidence type="ECO:0000313" key="6">
    <source>
        <dbReference type="EMBL" id="MFC6087727.1"/>
    </source>
</evidence>
<evidence type="ECO:0000259" key="5">
    <source>
        <dbReference type="PROSITE" id="PS50975"/>
    </source>
</evidence>
<keyword evidence="2 4" id="KW-0547">Nucleotide-binding</keyword>
<organism evidence="6 7">
    <name type="scientific">Saccharothrix lopnurensis</name>
    <dbReference type="NCBI Taxonomy" id="1670621"/>
    <lineage>
        <taxon>Bacteria</taxon>
        <taxon>Bacillati</taxon>
        <taxon>Actinomycetota</taxon>
        <taxon>Actinomycetes</taxon>
        <taxon>Pseudonocardiales</taxon>
        <taxon>Pseudonocardiaceae</taxon>
        <taxon>Saccharothrix</taxon>
    </lineage>
</organism>
<evidence type="ECO:0000313" key="7">
    <source>
        <dbReference type="Proteomes" id="UP001596220"/>
    </source>
</evidence>
<evidence type="ECO:0000256" key="4">
    <source>
        <dbReference type="PROSITE-ProRule" id="PRU00409"/>
    </source>
</evidence>
<keyword evidence="3 4" id="KW-0067">ATP-binding</keyword>
<dbReference type="Pfam" id="PF02786">
    <property type="entry name" value="CPSase_L_D2"/>
    <property type="match status" value="1"/>
</dbReference>
<dbReference type="InterPro" id="IPR005479">
    <property type="entry name" value="CPAse_ATP-bd"/>
</dbReference>
<keyword evidence="1" id="KW-0436">Ligase</keyword>
<dbReference type="Gene3D" id="3.30.1490.20">
    <property type="entry name" value="ATP-grasp fold, A domain"/>
    <property type="match status" value="1"/>
</dbReference>
<accession>A0ABW1NZ37</accession>
<dbReference type="InterPro" id="IPR011761">
    <property type="entry name" value="ATP-grasp"/>
</dbReference>
<keyword evidence="7" id="KW-1185">Reference proteome</keyword>
<dbReference type="EMBL" id="JBHSQO010000001">
    <property type="protein sequence ID" value="MFC6087727.1"/>
    <property type="molecule type" value="Genomic_DNA"/>
</dbReference>
<dbReference type="InterPro" id="IPR013815">
    <property type="entry name" value="ATP_grasp_subdomain_1"/>
</dbReference>
<feature type="domain" description="ATP-grasp" evidence="5">
    <location>
        <begin position="112"/>
        <end position="306"/>
    </location>
</feature>
<dbReference type="SUPFAM" id="SSF56059">
    <property type="entry name" value="Glutathione synthetase ATP-binding domain-like"/>
    <property type="match status" value="1"/>
</dbReference>
<dbReference type="Gene3D" id="3.30.470.20">
    <property type="entry name" value="ATP-grasp fold, B domain"/>
    <property type="match status" value="1"/>
</dbReference>
<dbReference type="PROSITE" id="PS50975">
    <property type="entry name" value="ATP_GRASP"/>
    <property type="match status" value="1"/>
</dbReference>
<reference evidence="7" key="1">
    <citation type="journal article" date="2019" name="Int. J. Syst. Evol. Microbiol.">
        <title>The Global Catalogue of Microorganisms (GCM) 10K type strain sequencing project: providing services to taxonomists for standard genome sequencing and annotation.</title>
        <authorList>
            <consortium name="The Broad Institute Genomics Platform"/>
            <consortium name="The Broad Institute Genome Sequencing Center for Infectious Disease"/>
            <person name="Wu L."/>
            <person name="Ma J."/>
        </authorList>
    </citation>
    <scope>NUCLEOTIDE SEQUENCE [LARGE SCALE GENOMIC DNA]</scope>
    <source>
        <strain evidence="7">CGMCC 4.7246</strain>
    </source>
</reference>
<protein>
    <submittedName>
        <fullName evidence="6">Acetyl-CoA carboxylase biotin carboxylase subunit family protein</fullName>
    </submittedName>
</protein>
<gene>
    <name evidence="6" type="ORF">ACFP3R_00410</name>
</gene>
<dbReference type="InterPro" id="IPR052032">
    <property type="entry name" value="ATP-dep_AA_Ligase"/>
</dbReference>
<evidence type="ECO:0000256" key="2">
    <source>
        <dbReference type="ARBA" id="ARBA00022741"/>
    </source>
</evidence>
<dbReference type="PANTHER" id="PTHR43585:SF2">
    <property type="entry name" value="ATP-GRASP ENZYME FSQD"/>
    <property type="match status" value="1"/>
</dbReference>
<dbReference type="Gene3D" id="3.40.50.20">
    <property type="match status" value="1"/>
</dbReference>
<proteinExistence type="predicted"/>
<dbReference type="RefSeq" id="WP_380631595.1">
    <property type="nucleotide sequence ID" value="NZ_JBHSQO010000001.1"/>
</dbReference>
<dbReference type="PANTHER" id="PTHR43585">
    <property type="entry name" value="FUMIPYRROLE BIOSYNTHESIS PROTEIN C"/>
    <property type="match status" value="1"/>
</dbReference>
<comment type="caution">
    <text evidence="6">The sequence shown here is derived from an EMBL/GenBank/DDBJ whole genome shotgun (WGS) entry which is preliminary data.</text>
</comment>
<dbReference type="Proteomes" id="UP001596220">
    <property type="component" value="Unassembled WGS sequence"/>
</dbReference>
<evidence type="ECO:0000256" key="1">
    <source>
        <dbReference type="ARBA" id="ARBA00022598"/>
    </source>
</evidence>